<gene>
    <name evidence="1" type="ORF">HMPREF1536_02853</name>
</gene>
<protein>
    <recommendedName>
        <fullName evidence="3">YkgJ family cysteine cluster protein</fullName>
    </recommendedName>
</protein>
<dbReference type="InterPro" id="IPR005358">
    <property type="entry name" value="Puta_zinc/iron-chelating_dom"/>
</dbReference>
<dbReference type="PATRIC" id="fig|1203610.3.peg.2917"/>
<reference evidence="1 2" key="1">
    <citation type="submission" date="2013-04" db="EMBL/GenBank/DDBJ databases">
        <title>The Genome Sequence of Parabacteroides gordonii DSM 23371.</title>
        <authorList>
            <consortium name="The Broad Institute Genomics Platform"/>
            <person name="Earl A."/>
            <person name="Ward D."/>
            <person name="Feldgarden M."/>
            <person name="Gevers D."/>
            <person name="Martens E."/>
            <person name="Sakamoto M."/>
            <person name="Benno Y."/>
            <person name="Suzuki N."/>
            <person name="Matsunaga N."/>
            <person name="Koshihara K."/>
            <person name="Seki M."/>
            <person name="Komiya H."/>
            <person name="Walker B."/>
            <person name="Young S."/>
            <person name="Zeng Q."/>
            <person name="Gargeya S."/>
            <person name="Fitzgerald M."/>
            <person name="Haas B."/>
            <person name="Abouelleil A."/>
            <person name="Allen A.W."/>
            <person name="Alvarado L."/>
            <person name="Arachchi H.M."/>
            <person name="Berlin A.M."/>
            <person name="Chapman S.B."/>
            <person name="Gainer-Dewar J."/>
            <person name="Goldberg J."/>
            <person name="Griggs A."/>
            <person name="Gujja S."/>
            <person name="Hansen M."/>
            <person name="Howarth C."/>
            <person name="Imamovic A."/>
            <person name="Ireland A."/>
            <person name="Larimer J."/>
            <person name="McCowan C."/>
            <person name="Murphy C."/>
            <person name="Pearson M."/>
            <person name="Poon T.W."/>
            <person name="Priest M."/>
            <person name="Roberts A."/>
            <person name="Saif S."/>
            <person name="Shea T."/>
            <person name="Sisk P."/>
            <person name="Sykes S."/>
            <person name="Wortman J."/>
            <person name="Nusbaum C."/>
            <person name="Birren B."/>
        </authorList>
    </citation>
    <scope>NUCLEOTIDE SEQUENCE [LARGE SCALE GENOMIC DNA]</scope>
    <source>
        <strain evidence="1 2">MS-1</strain>
    </source>
</reference>
<dbReference type="RefSeq" id="WP_028729605.1">
    <property type="nucleotide sequence ID" value="NZ_KE386764.1"/>
</dbReference>
<name>A0A0F5JC87_9BACT</name>
<evidence type="ECO:0008006" key="3">
    <source>
        <dbReference type="Google" id="ProtNLM"/>
    </source>
</evidence>
<sequence length="160" mass="18822">MDINSLPERAKKVEKETKAFFKSIKKNRLRVLDDTVHAIHEEVFDSINCLECGNCCRTLGPRITDRDIERIAQALRIKPHEVVTRHLHIDEDKDYVFRSMPCPFLGTDNYCSIYEDRPKACREYPHTDRKKFYQIHSLTIKNAQTCPGVFEVLEQLKREL</sequence>
<comment type="caution">
    <text evidence="1">The sequence shown here is derived from an EMBL/GenBank/DDBJ whole genome shotgun (WGS) entry which is preliminary data.</text>
</comment>
<dbReference type="EMBL" id="AQHW01000015">
    <property type="protein sequence ID" value="KKB55384.1"/>
    <property type="molecule type" value="Genomic_DNA"/>
</dbReference>
<keyword evidence="2" id="KW-1185">Reference proteome</keyword>
<dbReference type="AlphaFoldDB" id="A0A0F5JC87"/>
<dbReference type="HOGENOM" id="CLU_137972_0_0_10"/>
<dbReference type="Proteomes" id="UP000033035">
    <property type="component" value="Unassembled WGS sequence"/>
</dbReference>
<dbReference type="PANTHER" id="PTHR35866">
    <property type="entry name" value="PUTATIVE-RELATED"/>
    <property type="match status" value="1"/>
</dbReference>
<evidence type="ECO:0000313" key="1">
    <source>
        <dbReference type="EMBL" id="KKB55384.1"/>
    </source>
</evidence>
<dbReference type="Pfam" id="PF03692">
    <property type="entry name" value="CxxCxxCC"/>
    <property type="match status" value="1"/>
</dbReference>
<organism evidence="1 2">
    <name type="scientific">Parabacteroides gordonii MS-1 = DSM 23371</name>
    <dbReference type="NCBI Taxonomy" id="1203610"/>
    <lineage>
        <taxon>Bacteria</taxon>
        <taxon>Pseudomonadati</taxon>
        <taxon>Bacteroidota</taxon>
        <taxon>Bacteroidia</taxon>
        <taxon>Bacteroidales</taxon>
        <taxon>Tannerellaceae</taxon>
        <taxon>Parabacteroides</taxon>
    </lineage>
</organism>
<evidence type="ECO:0000313" key="2">
    <source>
        <dbReference type="Proteomes" id="UP000033035"/>
    </source>
</evidence>
<dbReference type="STRING" id="1203610.HMPREF1536_02853"/>
<accession>A0A0F5JC87</accession>
<proteinExistence type="predicted"/>
<dbReference type="PANTHER" id="PTHR35866:SF1">
    <property type="entry name" value="YKGJ FAMILY CYSTEINE CLUSTER PROTEIN"/>
    <property type="match status" value="1"/>
</dbReference>